<comment type="caution">
    <text evidence="2">The sequence shown here is derived from an EMBL/GenBank/DDBJ whole genome shotgun (WGS) entry which is preliminary data.</text>
</comment>
<evidence type="ECO:0000313" key="2">
    <source>
        <dbReference type="EMBL" id="GAA2511539.1"/>
    </source>
</evidence>
<organism evidence="2 3">
    <name type="scientific">Streptomyces longisporus</name>
    <dbReference type="NCBI Taxonomy" id="1948"/>
    <lineage>
        <taxon>Bacteria</taxon>
        <taxon>Bacillati</taxon>
        <taxon>Actinomycetota</taxon>
        <taxon>Actinomycetes</taxon>
        <taxon>Kitasatosporales</taxon>
        <taxon>Streptomycetaceae</taxon>
        <taxon>Streptomyces</taxon>
    </lineage>
</organism>
<dbReference type="Pfam" id="PF15567">
    <property type="entry name" value="Imm35"/>
    <property type="match status" value="1"/>
</dbReference>
<gene>
    <name evidence="2" type="ORF">GCM10010276_68230</name>
</gene>
<evidence type="ECO:0000313" key="3">
    <source>
        <dbReference type="Proteomes" id="UP001501777"/>
    </source>
</evidence>
<proteinExistence type="predicted"/>
<keyword evidence="3" id="KW-1185">Reference proteome</keyword>
<accession>A0ABN3N055</accession>
<evidence type="ECO:0000259" key="1">
    <source>
        <dbReference type="Pfam" id="PF15567"/>
    </source>
</evidence>
<feature type="domain" description="Immunity protein 35" evidence="1">
    <location>
        <begin position="6"/>
        <end position="72"/>
    </location>
</feature>
<name>A0ABN3N055_STRLO</name>
<sequence length="100" mass="11330">MRMTRDEAVEAARVHLREIYGDGPPAIVMQPELSVEHDMAWAVRFDSQEHLDTGDITHAPMVRMVVVFKDGSFVGFPPSAYTTEQSKTWLATGQRPRKPF</sequence>
<reference evidence="2 3" key="1">
    <citation type="journal article" date="2019" name="Int. J. Syst. Evol. Microbiol.">
        <title>The Global Catalogue of Microorganisms (GCM) 10K type strain sequencing project: providing services to taxonomists for standard genome sequencing and annotation.</title>
        <authorList>
            <consortium name="The Broad Institute Genomics Platform"/>
            <consortium name="The Broad Institute Genome Sequencing Center for Infectious Disease"/>
            <person name="Wu L."/>
            <person name="Ma J."/>
        </authorList>
    </citation>
    <scope>NUCLEOTIDE SEQUENCE [LARGE SCALE GENOMIC DNA]</scope>
    <source>
        <strain evidence="2 3">JCM 4395</strain>
    </source>
</reference>
<dbReference type="EMBL" id="BAAASG010000017">
    <property type="protein sequence ID" value="GAA2511539.1"/>
    <property type="molecule type" value="Genomic_DNA"/>
</dbReference>
<dbReference type="Proteomes" id="UP001501777">
    <property type="component" value="Unassembled WGS sequence"/>
</dbReference>
<protein>
    <recommendedName>
        <fullName evidence="1">Immunity protein 35 domain-containing protein</fullName>
    </recommendedName>
</protein>
<dbReference type="InterPro" id="IPR029082">
    <property type="entry name" value="Imm35"/>
</dbReference>